<accession>A3IHS9</accession>
<dbReference type="EMBL" id="AAXW01000002">
    <property type="protein sequence ID" value="EAZ93361.1"/>
    <property type="molecule type" value="Genomic_DNA"/>
</dbReference>
<gene>
    <name evidence="1" type="ORF">CY0110_16237</name>
</gene>
<sequence length="25" mass="3074">MTTIRIKNHTRLTIITHKFFRSNPF</sequence>
<organism evidence="1 2">
    <name type="scientific">Crocosphaera chwakensis CCY0110</name>
    <dbReference type="NCBI Taxonomy" id="391612"/>
    <lineage>
        <taxon>Bacteria</taxon>
        <taxon>Bacillati</taxon>
        <taxon>Cyanobacteriota</taxon>
        <taxon>Cyanophyceae</taxon>
        <taxon>Oscillatoriophycideae</taxon>
        <taxon>Chroococcales</taxon>
        <taxon>Aphanothecaceae</taxon>
        <taxon>Crocosphaera</taxon>
        <taxon>Crocosphaera chwakensis</taxon>
    </lineage>
</organism>
<reference evidence="1 2" key="1">
    <citation type="submission" date="2007-03" db="EMBL/GenBank/DDBJ databases">
        <authorList>
            <person name="Stal L."/>
            <person name="Ferriera S."/>
            <person name="Johnson J."/>
            <person name="Kravitz S."/>
            <person name="Beeson K."/>
            <person name="Sutton G."/>
            <person name="Rogers Y.-H."/>
            <person name="Friedman R."/>
            <person name="Frazier M."/>
            <person name="Venter J.C."/>
        </authorList>
    </citation>
    <scope>NUCLEOTIDE SEQUENCE [LARGE SCALE GENOMIC DNA]</scope>
    <source>
        <strain evidence="1 2">CCY0110</strain>
    </source>
</reference>
<name>A3IHS9_9CHRO</name>
<dbReference type="AlphaFoldDB" id="A3IHS9"/>
<comment type="caution">
    <text evidence="1">The sequence shown here is derived from an EMBL/GenBank/DDBJ whole genome shotgun (WGS) entry which is preliminary data.</text>
</comment>
<proteinExistence type="predicted"/>
<evidence type="ECO:0000313" key="1">
    <source>
        <dbReference type="EMBL" id="EAZ93361.1"/>
    </source>
</evidence>
<protein>
    <submittedName>
        <fullName evidence="1">Uncharacterized protein</fullName>
    </submittedName>
</protein>
<dbReference type="Proteomes" id="UP000003781">
    <property type="component" value="Unassembled WGS sequence"/>
</dbReference>
<evidence type="ECO:0000313" key="2">
    <source>
        <dbReference type="Proteomes" id="UP000003781"/>
    </source>
</evidence>
<keyword evidence="2" id="KW-1185">Reference proteome</keyword>